<evidence type="ECO:0000259" key="1">
    <source>
        <dbReference type="Pfam" id="PF05050"/>
    </source>
</evidence>
<dbReference type="InterPro" id="IPR006342">
    <property type="entry name" value="FkbM_mtfrase"/>
</dbReference>
<reference evidence="2 3" key="1">
    <citation type="submission" date="2019-06" db="EMBL/GenBank/DDBJ databases">
        <title>Aeromicrobium sp. nov., isolated from a maize field.</title>
        <authorList>
            <person name="Lin S.-Y."/>
            <person name="Tsai C.-F."/>
            <person name="Young C.-C."/>
        </authorList>
    </citation>
    <scope>NUCLEOTIDE SEQUENCE [LARGE SCALE GENOMIC DNA]</scope>
    <source>
        <strain evidence="2 3">CC-CFT486</strain>
    </source>
</reference>
<dbReference type="SUPFAM" id="SSF53335">
    <property type="entry name" value="S-adenosyl-L-methionine-dependent methyltransferases"/>
    <property type="match status" value="1"/>
</dbReference>
<dbReference type="OrthoDB" id="7818572at2"/>
<dbReference type="Proteomes" id="UP000321571">
    <property type="component" value="Unassembled WGS sequence"/>
</dbReference>
<keyword evidence="2" id="KW-0489">Methyltransferase</keyword>
<dbReference type="RefSeq" id="WP_147686057.1">
    <property type="nucleotide sequence ID" value="NZ_VDUX01000004.1"/>
</dbReference>
<dbReference type="Pfam" id="PF05050">
    <property type="entry name" value="Methyltransf_21"/>
    <property type="match status" value="1"/>
</dbReference>
<name>A0A5C8NH33_9ACTN</name>
<dbReference type="InterPro" id="IPR029063">
    <property type="entry name" value="SAM-dependent_MTases_sf"/>
</dbReference>
<sequence length="299" mass="33539">MPPKTPETLVQRVVRRAGWAVRDRFPMRPVTRTVQGVEMVLPWSHRLPDYARVEPEYGQNLPRLAAALAQRDGRPVVTIDIGANVGDSALQILDAAPGSVLCVEGDDAFLEFLHRNVDARDDVAVEPSLLLPYADDVDLAPVRGGGTTRFEPGQSTDTMPTITVDELRKRHPDFDQVRLVKSDTDGYDVTLVPAVARTWADTQPVLFFEYHHDLTRLAGYDPLTVWDELADLGYAHVRVWDNGSRPVGSYPIEEMVERSAYLDTPLEERPYHFWDVAVVHRDDEAGLQAVRDVLPADPR</sequence>
<dbReference type="NCBIfam" id="TIGR01444">
    <property type="entry name" value="fkbM_fam"/>
    <property type="match status" value="1"/>
</dbReference>
<dbReference type="GO" id="GO:0008168">
    <property type="term" value="F:methyltransferase activity"/>
    <property type="evidence" value="ECO:0007669"/>
    <property type="project" value="UniProtKB-KW"/>
</dbReference>
<feature type="domain" description="Methyltransferase FkbM" evidence="1">
    <location>
        <begin position="133"/>
        <end position="234"/>
    </location>
</feature>
<comment type="caution">
    <text evidence="2">The sequence shown here is derived from an EMBL/GenBank/DDBJ whole genome shotgun (WGS) entry which is preliminary data.</text>
</comment>
<organism evidence="2 3">
    <name type="scientific">Aeromicrobium terrae</name>
    <dbReference type="NCBI Taxonomy" id="2498846"/>
    <lineage>
        <taxon>Bacteria</taxon>
        <taxon>Bacillati</taxon>
        <taxon>Actinomycetota</taxon>
        <taxon>Actinomycetes</taxon>
        <taxon>Propionibacteriales</taxon>
        <taxon>Nocardioidaceae</taxon>
        <taxon>Aeromicrobium</taxon>
    </lineage>
</organism>
<evidence type="ECO:0000313" key="2">
    <source>
        <dbReference type="EMBL" id="TXL60608.1"/>
    </source>
</evidence>
<dbReference type="Gene3D" id="3.40.50.150">
    <property type="entry name" value="Vaccinia Virus protein VP39"/>
    <property type="match status" value="1"/>
</dbReference>
<dbReference type="EMBL" id="VDUX01000004">
    <property type="protein sequence ID" value="TXL60608.1"/>
    <property type="molecule type" value="Genomic_DNA"/>
</dbReference>
<proteinExistence type="predicted"/>
<dbReference type="AlphaFoldDB" id="A0A5C8NH33"/>
<evidence type="ECO:0000313" key="3">
    <source>
        <dbReference type="Proteomes" id="UP000321571"/>
    </source>
</evidence>
<accession>A0A5C8NH33</accession>
<keyword evidence="2" id="KW-0808">Transferase</keyword>
<protein>
    <submittedName>
        <fullName evidence="2">FkbM family methyltransferase</fullName>
    </submittedName>
</protein>
<gene>
    <name evidence="2" type="ORF">FHP06_09195</name>
</gene>
<keyword evidence="3" id="KW-1185">Reference proteome</keyword>
<dbReference type="GO" id="GO:0032259">
    <property type="term" value="P:methylation"/>
    <property type="evidence" value="ECO:0007669"/>
    <property type="project" value="UniProtKB-KW"/>
</dbReference>